<organism evidence="1 2">
    <name type="scientific">Pleurodeles waltl</name>
    <name type="common">Iberian ribbed newt</name>
    <dbReference type="NCBI Taxonomy" id="8319"/>
    <lineage>
        <taxon>Eukaryota</taxon>
        <taxon>Metazoa</taxon>
        <taxon>Chordata</taxon>
        <taxon>Craniata</taxon>
        <taxon>Vertebrata</taxon>
        <taxon>Euteleostomi</taxon>
        <taxon>Amphibia</taxon>
        <taxon>Batrachia</taxon>
        <taxon>Caudata</taxon>
        <taxon>Salamandroidea</taxon>
        <taxon>Salamandridae</taxon>
        <taxon>Pleurodelinae</taxon>
        <taxon>Pleurodeles</taxon>
    </lineage>
</organism>
<reference evidence="1" key="1">
    <citation type="journal article" date="2022" name="bioRxiv">
        <title>Sequencing and chromosome-scale assembly of the giantPleurodeles waltlgenome.</title>
        <authorList>
            <person name="Brown T."/>
            <person name="Elewa A."/>
            <person name="Iarovenko S."/>
            <person name="Subramanian E."/>
            <person name="Araus A.J."/>
            <person name="Petzold A."/>
            <person name="Susuki M."/>
            <person name="Suzuki K.-i.T."/>
            <person name="Hayashi T."/>
            <person name="Toyoda A."/>
            <person name="Oliveira C."/>
            <person name="Osipova E."/>
            <person name="Leigh N.D."/>
            <person name="Simon A."/>
            <person name="Yun M.H."/>
        </authorList>
    </citation>
    <scope>NUCLEOTIDE SEQUENCE</scope>
    <source>
        <strain evidence="1">20211129_DDA</strain>
        <tissue evidence="1">Liver</tissue>
    </source>
</reference>
<protein>
    <submittedName>
        <fullName evidence="1">Uncharacterized protein</fullName>
    </submittedName>
</protein>
<sequence>FVYFSEMFSFLGSSIGFSPILVTNWKESESTKNSKNGVCPSKMSKLYLKIGFSNSSLPVPESWEDGDLATTNPL</sequence>
<dbReference type="AlphaFoldDB" id="A0AAV7TQX0"/>
<proteinExistence type="predicted"/>
<keyword evidence="2" id="KW-1185">Reference proteome</keyword>
<gene>
    <name evidence="1" type="ORF">NDU88_004304</name>
</gene>
<feature type="non-terminal residue" evidence="1">
    <location>
        <position position="74"/>
    </location>
</feature>
<evidence type="ECO:0000313" key="1">
    <source>
        <dbReference type="EMBL" id="KAJ1179065.1"/>
    </source>
</evidence>
<dbReference type="EMBL" id="JANPWB010000006">
    <property type="protein sequence ID" value="KAJ1179065.1"/>
    <property type="molecule type" value="Genomic_DNA"/>
</dbReference>
<comment type="caution">
    <text evidence="1">The sequence shown here is derived from an EMBL/GenBank/DDBJ whole genome shotgun (WGS) entry which is preliminary data.</text>
</comment>
<evidence type="ECO:0000313" key="2">
    <source>
        <dbReference type="Proteomes" id="UP001066276"/>
    </source>
</evidence>
<name>A0AAV7TQX0_PLEWA</name>
<dbReference type="Proteomes" id="UP001066276">
    <property type="component" value="Chromosome 3_2"/>
</dbReference>
<accession>A0AAV7TQX0</accession>
<feature type="non-terminal residue" evidence="1">
    <location>
        <position position="1"/>
    </location>
</feature>